<reference evidence="2" key="1">
    <citation type="submission" date="2019-02" db="EMBL/GenBank/DDBJ databases">
        <authorList>
            <person name="Gruber-Vodicka R. H."/>
            <person name="Seah K. B. B."/>
        </authorList>
    </citation>
    <scope>NUCLEOTIDE SEQUENCE</scope>
    <source>
        <strain evidence="1">BECK_S312</strain>
        <strain evidence="2">BECK_S426</strain>
    </source>
</reference>
<evidence type="ECO:0000313" key="1">
    <source>
        <dbReference type="EMBL" id="VFK11493.1"/>
    </source>
</evidence>
<name>A0A450XEF8_9GAMM</name>
<proteinExistence type="predicted"/>
<sequence length="401" mass="46419">MARDYSPITFFLRVPKPLLGRYFRQYRDILRKIDFEELEETRTSAEIIFEAFSAFPGSQQAKIEAEFQDIDSMAFQGGVKALIEEATDHPHFDASFPEAINRFNSDHGKVMWTFLEHREYWAGATSILYAENIADAYWKKRNDLPHVTPLVAPEDAERLEKALIGYFRTKEGRGRHCKVDVFRRHEKEYFFAYLSDFSKSELEFEGTAFNPRARTPAFEIIFAYTQSEGSLDIYAPRNTKYVTDLQQLFSERILDLEELDEFAGDDLIYNLNALADRDFVFDYPVDSGIESVAIRLLRLSLLGGGKRRITLEADPKQNPKAIHDLMDKLRPPPFNVTQAEIMVTFRTPMPGSRTRDRKFRISYPNSCNLRHQGRDRMIREMLIRSGIEETGTETTGEDDAP</sequence>
<accession>A0A450XEF8</accession>
<gene>
    <name evidence="1" type="ORF">BECKLPF1236A_GA0070988_100566</name>
    <name evidence="2" type="ORF">BECKLPF1236C_GA0070990_100506</name>
</gene>
<evidence type="ECO:0000313" key="2">
    <source>
        <dbReference type="EMBL" id="VFK27661.1"/>
    </source>
</evidence>
<dbReference type="AlphaFoldDB" id="A0A450XEF8"/>
<dbReference type="EMBL" id="CAADFP010000050">
    <property type="protein sequence ID" value="VFK27661.1"/>
    <property type="molecule type" value="Genomic_DNA"/>
</dbReference>
<organism evidence="2">
    <name type="scientific">Candidatus Kentrum sp. LPFa</name>
    <dbReference type="NCBI Taxonomy" id="2126335"/>
    <lineage>
        <taxon>Bacteria</taxon>
        <taxon>Pseudomonadati</taxon>
        <taxon>Pseudomonadota</taxon>
        <taxon>Gammaproteobacteria</taxon>
        <taxon>Candidatus Kentrum</taxon>
    </lineage>
</organism>
<protein>
    <submittedName>
        <fullName evidence="2">Uncharacterized protein</fullName>
    </submittedName>
</protein>
<dbReference type="EMBL" id="CAADFM010000056">
    <property type="protein sequence ID" value="VFK11493.1"/>
    <property type="molecule type" value="Genomic_DNA"/>
</dbReference>